<evidence type="ECO:0000313" key="2">
    <source>
        <dbReference type="EMBL" id="KAJ8317468.1"/>
    </source>
</evidence>
<evidence type="ECO:0000313" key="3">
    <source>
        <dbReference type="Proteomes" id="UP001217089"/>
    </source>
</evidence>
<dbReference type="PANTHER" id="PTHR11360">
    <property type="entry name" value="MONOCARBOXYLATE TRANSPORTER"/>
    <property type="match status" value="1"/>
</dbReference>
<feature type="transmembrane region" description="Helical" evidence="1">
    <location>
        <begin position="134"/>
        <end position="154"/>
    </location>
</feature>
<feature type="transmembrane region" description="Helical" evidence="1">
    <location>
        <begin position="260"/>
        <end position="278"/>
    </location>
</feature>
<dbReference type="Pfam" id="PF07690">
    <property type="entry name" value="MFS_1"/>
    <property type="match status" value="1"/>
</dbReference>
<feature type="transmembrane region" description="Helical" evidence="1">
    <location>
        <begin position="25"/>
        <end position="55"/>
    </location>
</feature>
<dbReference type="InterPro" id="IPR011701">
    <property type="entry name" value="MFS"/>
</dbReference>
<feature type="transmembrane region" description="Helical" evidence="1">
    <location>
        <begin position="225"/>
        <end position="248"/>
    </location>
</feature>
<sequence>MPENTTTSTSKRRNPVTGIKPDTGWAWIVLFGSFGAHVVNGCFLYCSGIVHAALLERFEQSVTFTSWTTSLAVCLMASAGPLASVSIYRFNCRITTVIGGLMITTGCLASTGSGITHSAAVVAVGFAFDKKRNFASGVAASGVGIGILFLAPAITAAKHSYGYEGFFIIMAGIGFHQILFGIMLKPLYLENRSKYMQINVTDKRQRLNYTTKCLSNFKILTNKSILCLCISILCWTLGVFLVFLHLPVYSLSKGTTPMEVSFMLGLTGACGCFSRMVTGLAANSKNVNELVVYSGSFVLLGIVSLLLPLYGATYGGQLVFAAVLGMYSGNCYGILSSINIMFVGIENLAASYGVEMFVHGLGALVGPPIG</sequence>
<gene>
    <name evidence="2" type="ORF">KUTeg_005372</name>
</gene>
<feature type="transmembrane region" description="Helical" evidence="1">
    <location>
        <begin position="316"/>
        <end position="335"/>
    </location>
</feature>
<name>A0ABQ9FJI4_TEGGR</name>
<feature type="transmembrane region" description="Helical" evidence="1">
    <location>
        <begin position="94"/>
        <end position="127"/>
    </location>
</feature>
<dbReference type="SUPFAM" id="SSF103473">
    <property type="entry name" value="MFS general substrate transporter"/>
    <property type="match status" value="1"/>
</dbReference>
<reference evidence="2 3" key="1">
    <citation type="submission" date="2022-12" db="EMBL/GenBank/DDBJ databases">
        <title>Chromosome-level genome of Tegillarca granosa.</title>
        <authorList>
            <person name="Kim J."/>
        </authorList>
    </citation>
    <scope>NUCLEOTIDE SEQUENCE [LARGE SCALE GENOMIC DNA]</scope>
    <source>
        <strain evidence="2">Teg-2019</strain>
        <tissue evidence="2">Adductor muscle</tissue>
    </source>
</reference>
<organism evidence="2 3">
    <name type="scientific">Tegillarca granosa</name>
    <name type="common">Malaysian cockle</name>
    <name type="synonym">Anadara granosa</name>
    <dbReference type="NCBI Taxonomy" id="220873"/>
    <lineage>
        <taxon>Eukaryota</taxon>
        <taxon>Metazoa</taxon>
        <taxon>Spiralia</taxon>
        <taxon>Lophotrochozoa</taxon>
        <taxon>Mollusca</taxon>
        <taxon>Bivalvia</taxon>
        <taxon>Autobranchia</taxon>
        <taxon>Pteriomorphia</taxon>
        <taxon>Arcoida</taxon>
        <taxon>Arcoidea</taxon>
        <taxon>Arcidae</taxon>
        <taxon>Tegillarca</taxon>
    </lineage>
</organism>
<dbReference type="PANTHER" id="PTHR11360:SF284">
    <property type="entry name" value="EG:103B4.3 PROTEIN-RELATED"/>
    <property type="match status" value="1"/>
</dbReference>
<dbReference type="InterPro" id="IPR036259">
    <property type="entry name" value="MFS_trans_sf"/>
</dbReference>
<dbReference type="InterPro" id="IPR050327">
    <property type="entry name" value="Proton-linked_MCT"/>
</dbReference>
<comment type="caution">
    <text evidence="2">The sequence shown here is derived from an EMBL/GenBank/DDBJ whole genome shotgun (WGS) entry which is preliminary data.</text>
</comment>
<keyword evidence="1" id="KW-0812">Transmembrane</keyword>
<protein>
    <submittedName>
        <fullName evidence="2">Uncharacterized protein</fullName>
    </submittedName>
</protein>
<feature type="transmembrane region" description="Helical" evidence="1">
    <location>
        <begin position="290"/>
        <end position="310"/>
    </location>
</feature>
<dbReference type="EMBL" id="JARBDR010000246">
    <property type="protein sequence ID" value="KAJ8317468.1"/>
    <property type="molecule type" value="Genomic_DNA"/>
</dbReference>
<accession>A0ABQ9FJI4</accession>
<dbReference type="Gene3D" id="1.20.1250.20">
    <property type="entry name" value="MFS general substrate transporter like domains"/>
    <property type="match status" value="1"/>
</dbReference>
<evidence type="ECO:0000256" key="1">
    <source>
        <dbReference type="SAM" id="Phobius"/>
    </source>
</evidence>
<dbReference type="Proteomes" id="UP001217089">
    <property type="component" value="Unassembled WGS sequence"/>
</dbReference>
<proteinExistence type="predicted"/>
<keyword evidence="3" id="KW-1185">Reference proteome</keyword>
<feature type="transmembrane region" description="Helical" evidence="1">
    <location>
        <begin position="67"/>
        <end position="88"/>
    </location>
</feature>
<feature type="transmembrane region" description="Helical" evidence="1">
    <location>
        <begin position="166"/>
        <end position="188"/>
    </location>
</feature>
<keyword evidence="1" id="KW-0472">Membrane</keyword>
<feature type="non-terminal residue" evidence="2">
    <location>
        <position position="370"/>
    </location>
</feature>
<keyword evidence="1" id="KW-1133">Transmembrane helix</keyword>